<dbReference type="GO" id="GO:0003724">
    <property type="term" value="F:RNA helicase activity"/>
    <property type="evidence" value="ECO:0007669"/>
    <property type="project" value="UniProtKB-EC"/>
</dbReference>
<keyword evidence="2 6" id="KW-0378">Hydrolase</keyword>
<protein>
    <recommendedName>
        <fullName evidence="7">ATP-dependent RNA helicase</fullName>
        <ecNumber evidence="7">3.6.4.13</ecNumber>
    </recommendedName>
</protein>
<dbReference type="InterPro" id="IPR014001">
    <property type="entry name" value="Helicase_ATP-bd"/>
</dbReference>
<evidence type="ECO:0000256" key="3">
    <source>
        <dbReference type="ARBA" id="ARBA00022806"/>
    </source>
</evidence>
<dbReference type="Pfam" id="PF00270">
    <property type="entry name" value="DEAD"/>
    <property type="match status" value="1"/>
</dbReference>
<evidence type="ECO:0000256" key="6">
    <source>
        <dbReference type="RuleBase" id="RU000492"/>
    </source>
</evidence>
<dbReference type="STRING" id="623744.A0A553RH21"/>
<dbReference type="PROSITE" id="PS00039">
    <property type="entry name" value="DEAD_ATP_HELICASE"/>
    <property type="match status" value="1"/>
</dbReference>
<dbReference type="Gene3D" id="3.40.50.300">
    <property type="entry name" value="P-loop containing nucleotide triphosphate hydrolases"/>
    <property type="match status" value="2"/>
</dbReference>
<evidence type="ECO:0000256" key="2">
    <source>
        <dbReference type="ARBA" id="ARBA00022801"/>
    </source>
</evidence>
<dbReference type="GO" id="GO:0005524">
    <property type="term" value="F:ATP binding"/>
    <property type="evidence" value="ECO:0007669"/>
    <property type="project" value="UniProtKB-UniRule"/>
</dbReference>
<dbReference type="CDD" id="cd18787">
    <property type="entry name" value="SF2_C_DEAD"/>
    <property type="match status" value="1"/>
</dbReference>
<organism evidence="11 12">
    <name type="scientific">Danionella cerebrum</name>
    <dbReference type="NCBI Taxonomy" id="2873325"/>
    <lineage>
        <taxon>Eukaryota</taxon>
        <taxon>Metazoa</taxon>
        <taxon>Chordata</taxon>
        <taxon>Craniata</taxon>
        <taxon>Vertebrata</taxon>
        <taxon>Euteleostomi</taxon>
        <taxon>Actinopterygii</taxon>
        <taxon>Neopterygii</taxon>
        <taxon>Teleostei</taxon>
        <taxon>Ostariophysi</taxon>
        <taxon>Cypriniformes</taxon>
        <taxon>Danionidae</taxon>
        <taxon>Danioninae</taxon>
        <taxon>Danionella</taxon>
    </lineage>
</organism>
<evidence type="ECO:0000256" key="4">
    <source>
        <dbReference type="ARBA" id="ARBA00022840"/>
    </source>
</evidence>
<evidence type="ECO:0000256" key="7">
    <source>
        <dbReference type="RuleBase" id="RU365068"/>
    </source>
</evidence>
<accession>A0A553RH21</accession>
<feature type="domain" description="Helicase C-terminal" evidence="10">
    <location>
        <begin position="280"/>
        <end position="427"/>
    </location>
</feature>
<dbReference type="PROSITE" id="PS51194">
    <property type="entry name" value="HELICASE_CTER"/>
    <property type="match status" value="1"/>
</dbReference>
<keyword evidence="3 6" id="KW-0347">Helicase</keyword>
<dbReference type="GO" id="GO:0003723">
    <property type="term" value="F:RNA binding"/>
    <property type="evidence" value="ECO:0007669"/>
    <property type="project" value="UniProtKB-UniRule"/>
</dbReference>
<evidence type="ECO:0000259" key="9">
    <source>
        <dbReference type="PROSITE" id="PS51192"/>
    </source>
</evidence>
<evidence type="ECO:0000259" key="10">
    <source>
        <dbReference type="PROSITE" id="PS51194"/>
    </source>
</evidence>
<keyword evidence="12" id="KW-1185">Reference proteome</keyword>
<dbReference type="InterPro" id="IPR027417">
    <property type="entry name" value="P-loop_NTPase"/>
</dbReference>
<proteinExistence type="inferred from homology"/>
<dbReference type="PROSITE" id="PS51192">
    <property type="entry name" value="HELICASE_ATP_BIND_1"/>
    <property type="match status" value="1"/>
</dbReference>
<dbReference type="SMART" id="SM00487">
    <property type="entry name" value="DEXDc"/>
    <property type="match status" value="1"/>
</dbReference>
<dbReference type="AlphaFoldDB" id="A0A553RH21"/>
<evidence type="ECO:0000313" key="11">
    <source>
        <dbReference type="EMBL" id="TRZ01470.1"/>
    </source>
</evidence>
<dbReference type="GO" id="GO:0016787">
    <property type="term" value="F:hydrolase activity"/>
    <property type="evidence" value="ECO:0007669"/>
    <property type="project" value="UniProtKB-KW"/>
</dbReference>
<feature type="domain" description="Helicase ATP-binding" evidence="9">
    <location>
        <begin position="1"/>
        <end position="230"/>
    </location>
</feature>
<name>A0A553RH21_9TELE</name>
<feature type="compositionally biased region" description="Acidic residues" evidence="8">
    <location>
        <begin position="48"/>
        <end position="63"/>
    </location>
</feature>
<reference evidence="11 12" key="1">
    <citation type="journal article" date="2019" name="Sci. Data">
        <title>Hybrid genome assembly and annotation of Danionella translucida.</title>
        <authorList>
            <person name="Kadobianskyi M."/>
            <person name="Schulze L."/>
            <person name="Schuelke M."/>
            <person name="Judkewitz B."/>
        </authorList>
    </citation>
    <scope>NUCLEOTIDE SEQUENCE [LARGE SCALE GENOMIC DNA]</scope>
    <source>
        <strain evidence="11 12">Bolton</strain>
    </source>
</reference>
<feature type="compositionally biased region" description="Basic and acidic residues" evidence="8">
    <location>
        <begin position="22"/>
        <end position="43"/>
    </location>
</feature>
<comment type="domain">
    <text evidence="7">The Q motif is unique to and characteristic of the DEAD box family of RNA helicases and controls ATP binding and hydrolysis.</text>
</comment>
<dbReference type="OrthoDB" id="4310724at2759"/>
<sequence length="478" mass="54831">MCAGSGKTLCFEIPLIHTVLQWRKEADRRRQKEQEPEENRDAAAVDLPPEDEAPEQQEDEEDVPREHDETVASEDAEGSKGEARRSQQPLLGLVLTPTRELAFQVKHHIDALAQFTGIRTAIVVGGMSAQKQRRMLSRRPELVIATPGRMWEMIRESHAHLQNLKELRCLVIDEADRMVEKGHFAELENILEMLSTTHSNVKRQTLVFSATLTLVHSLPPRLNAKKNKKKAQNQNTKDGKLQQLMERICMREHPKILDLSRTEATATGLQEKRIDCAAEDKDLILYSVLMSRPARTMVFTNSIQCVKRLHTLLRLLECQTIVLHANMNQKQRLKSLERFAQSQQCVLLTTDVAARGIDIPNVQHVIHYEVPRVSETYVHRSGRTARIGRTGLTLLLVSPEELLNFKKICRTLNKKEEELPELPLDTEHMSALKERVTLAHKIEKNEYFQNRKSQHDSWFRQAAEAMEIQLDDDMLMGN</sequence>
<dbReference type="SUPFAM" id="SSF52540">
    <property type="entry name" value="P-loop containing nucleoside triphosphate hydrolases"/>
    <property type="match status" value="1"/>
</dbReference>
<evidence type="ECO:0000256" key="5">
    <source>
        <dbReference type="ARBA" id="ARBA00022884"/>
    </source>
</evidence>
<evidence type="ECO:0000256" key="8">
    <source>
        <dbReference type="SAM" id="MobiDB-lite"/>
    </source>
</evidence>
<dbReference type="InterPro" id="IPR011545">
    <property type="entry name" value="DEAD/DEAH_box_helicase_dom"/>
</dbReference>
<dbReference type="Pfam" id="PF00271">
    <property type="entry name" value="Helicase_C"/>
    <property type="match status" value="1"/>
</dbReference>
<comment type="similarity">
    <text evidence="6">Belongs to the DEAD box helicase family.</text>
</comment>
<comment type="caution">
    <text evidence="11">The sequence shown here is derived from an EMBL/GenBank/DDBJ whole genome shotgun (WGS) entry which is preliminary data.</text>
</comment>
<dbReference type="InterPro" id="IPR001650">
    <property type="entry name" value="Helicase_C-like"/>
</dbReference>
<keyword evidence="1 6" id="KW-0547">Nucleotide-binding</keyword>
<evidence type="ECO:0000313" key="12">
    <source>
        <dbReference type="Proteomes" id="UP000316079"/>
    </source>
</evidence>
<dbReference type="EMBL" id="SRMA01024098">
    <property type="protein sequence ID" value="TRZ01470.1"/>
    <property type="molecule type" value="Genomic_DNA"/>
</dbReference>
<feature type="region of interest" description="Disordered" evidence="8">
    <location>
        <begin position="22"/>
        <end position="88"/>
    </location>
</feature>
<keyword evidence="5 7" id="KW-0694">RNA-binding</keyword>
<dbReference type="InterPro" id="IPR000629">
    <property type="entry name" value="RNA-helicase_DEAD-box_CS"/>
</dbReference>
<gene>
    <name evidence="11" type="ORF">DNTS_021154</name>
</gene>
<evidence type="ECO:0000256" key="1">
    <source>
        <dbReference type="ARBA" id="ARBA00022741"/>
    </source>
</evidence>
<dbReference type="Proteomes" id="UP000316079">
    <property type="component" value="Unassembled WGS sequence"/>
</dbReference>
<dbReference type="PANTHER" id="PTHR24031">
    <property type="entry name" value="RNA HELICASE"/>
    <property type="match status" value="1"/>
</dbReference>
<dbReference type="EC" id="3.6.4.13" evidence="7"/>
<comment type="catalytic activity">
    <reaction evidence="7">
        <text>ATP + H2O = ADP + phosphate + H(+)</text>
        <dbReference type="Rhea" id="RHEA:13065"/>
        <dbReference type="ChEBI" id="CHEBI:15377"/>
        <dbReference type="ChEBI" id="CHEBI:15378"/>
        <dbReference type="ChEBI" id="CHEBI:30616"/>
        <dbReference type="ChEBI" id="CHEBI:43474"/>
        <dbReference type="ChEBI" id="CHEBI:456216"/>
        <dbReference type="EC" id="3.6.4.13"/>
    </reaction>
</comment>
<keyword evidence="4 6" id="KW-0067">ATP-binding</keyword>
<dbReference type="SMART" id="SM00490">
    <property type="entry name" value="HELICc"/>
    <property type="match status" value="1"/>
</dbReference>
<comment type="function">
    <text evidence="7">RNA helicase.</text>
</comment>